<dbReference type="AlphaFoldDB" id="A0A2M4DFV7"/>
<reference evidence="2" key="1">
    <citation type="submission" date="2018-01" db="EMBL/GenBank/DDBJ databases">
        <title>An insight into the sialome of Amazonian anophelines.</title>
        <authorList>
            <person name="Ribeiro J.M."/>
            <person name="Scarpassa V."/>
            <person name="Calvo E."/>
        </authorList>
    </citation>
    <scope>NUCLEOTIDE SEQUENCE</scope>
</reference>
<name>A0A2M4DFV7_ANODA</name>
<keyword evidence="1" id="KW-1133">Transmembrane helix</keyword>
<dbReference type="EMBL" id="GGFL01012237">
    <property type="protein sequence ID" value="MBW76415.1"/>
    <property type="molecule type" value="Transcribed_RNA"/>
</dbReference>
<keyword evidence="1" id="KW-0812">Transmembrane</keyword>
<evidence type="ECO:0000256" key="1">
    <source>
        <dbReference type="SAM" id="Phobius"/>
    </source>
</evidence>
<proteinExistence type="predicted"/>
<feature type="transmembrane region" description="Helical" evidence="1">
    <location>
        <begin position="6"/>
        <end position="27"/>
    </location>
</feature>
<sequence length="173" mass="19138">MLFLAVEVFGFHHLIMIVVIIPMAILLREALAAQHSRQVVQRNSIPTNVRQFIIPLGVQGSVDLIVLEVTRLLQSLETNCGLFVIQQFVDEVLRENAIPKCSNSRLPVCREEGLRYESLVDGGVVILSIGIGFQIADSLTKVRIINLYQKAGLVVCEVSCERTITTGLDGHCL</sequence>
<evidence type="ECO:0000313" key="2">
    <source>
        <dbReference type="EMBL" id="MBW76415.1"/>
    </source>
</evidence>
<keyword evidence="1" id="KW-0472">Membrane</keyword>
<protein>
    <submittedName>
        <fullName evidence="2">Putative secreted protein</fullName>
    </submittedName>
</protein>
<organism evidence="2">
    <name type="scientific">Anopheles darlingi</name>
    <name type="common">Mosquito</name>
    <dbReference type="NCBI Taxonomy" id="43151"/>
    <lineage>
        <taxon>Eukaryota</taxon>
        <taxon>Metazoa</taxon>
        <taxon>Ecdysozoa</taxon>
        <taxon>Arthropoda</taxon>
        <taxon>Hexapoda</taxon>
        <taxon>Insecta</taxon>
        <taxon>Pterygota</taxon>
        <taxon>Neoptera</taxon>
        <taxon>Endopterygota</taxon>
        <taxon>Diptera</taxon>
        <taxon>Nematocera</taxon>
        <taxon>Culicoidea</taxon>
        <taxon>Culicidae</taxon>
        <taxon>Anophelinae</taxon>
        <taxon>Anopheles</taxon>
    </lineage>
</organism>
<accession>A0A2M4DFV7</accession>